<feature type="domain" description="Glycosyltransferase 2-like" evidence="3">
    <location>
        <begin position="35"/>
        <end position="197"/>
    </location>
</feature>
<dbReference type="PANTHER" id="PTHR48090:SF7">
    <property type="entry name" value="RFBJ PROTEIN"/>
    <property type="match status" value="1"/>
</dbReference>
<feature type="transmembrane region" description="Helical" evidence="2">
    <location>
        <begin position="298"/>
        <end position="317"/>
    </location>
</feature>
<accession>A0A2S9YJT3</accession>
<dbReference type="Proteomes" id="UP000237968">
    <property type="component" value="Unassembled WGS sequence"/>
</dbReference>
<dbReference type="PANTHER" id="PTHR48090">
    <property type="entry name" value="UNDECAPRENYL-PHOSPHATE 4-DEOXY-4-FORMAMIDO-L-ARABINOSE TRANSFERASE-RELATED"/>
    <property type="match status" value="1"/>
</dbReference>
<keyword evidence="2" id="KW-1133">Transmembrane helix</keyword>
<name>A0A2S9YJT3_9BACT</name>
<dbReference type="GO" id="GO:0047267">
    <property type="term" value="F:undecaprenyl-phosphate mannosyltransferase activity"/>
    <property type="evidence" value="ECO:0007669"/>
    <property type="project" value="UniProtKB-EC"/>
</dbReference>
<organism evidence="4 5">
    <name type="scientific">Enhygromyxa salina</name>
    <dbReference type="NCBI Taxonomy" id="215803"/>
    <lineage>
        <taxon>Bacteria</taxon>
        <taxon>Pseudomonadati</taxon>
        <taxon>Myxococcota</taxon>
        <taxon>Polyangia</taxon>
        <taxon>Nannocystales</taxon>
        <taxon>Nannocystaceae</taxon>
        <taxon>Enhygromyxa</taxon>
    </lineage>
</organism>
<comment type="caution">
    <text evidence="4">The sequence shown here is derived from an EMBL/GenBank/DDBJ whole genome shotgun (WGS) entry which is preliminary data.</text>
</comment>
<dbReference type="RefSeq" id="WP_106389828.1">
    <property type="nucleotide sequence ID" value="NZ_PVNK01000015.1"/>
</dbReference>
<dbReference type="Pfam" id="PF00535">
    <property type="entry name" value="Glycos_transf_2"/>
    <property type="match status" value="1"/>
</dbReference>
<dbReference type="InterPro" id="IPR050256">
    <property type="entry name" value="Glycosyltransferase_2"/>
</dbReference>
<dbReference type="EC" id="2.4.1.54" evidence="4"/>
<dbReference type="AlphaFoldDB" id="A0A2S9YJT3"/>
<evidence type="ECO:0000259" key="3">
    <source>
        <dbReference type="Pfam" id="PF00535"/>
    </source>
</evidence>
<evidence type="ECO:0000313" key="5">
    <source>
        <dbReference type="Proteomes" id="UP000237968"/>
    </source>
</evidence>
<dbReference type="CDD" id="cd04179">
    <property type="entry name" value="DPM_DPG-synthase_like"/>
    <property type="match status" value="1"/>
</dbReference>
<feature type="region of interest" description="Disordered" evidence="1">
    <location>
        <begin position="1"/>
        <end position="26"/>
    </location>
</feature>
<protein>
    <submittedName>
        <fullName evidence="4">Undecaprenyl-phosphate mannosyltransferase</fullName>
        <ecNumber evidence="4">2.4.1.54</ecNumber>
    </submittedName>
</protein>
<proteinExistence type="predicted"/>
<dbReference type="OrthoDB" id="9810303at2"/>
<gene>
    <name evidence="4" type="ORF">ENSA5_03570</name>
</gene>
<evidence type="ECO:0000256" key="2">
    <source>
        <dbReference type="SAM" id="Phobius"/>
    </source>
</evidence>
<reference evidence="4 5" key="1">
    <citation type="submission" date="2018-03" db="EMBL/GenBank/DDBJ databases">
        <title>Draft Genome Sequences of the Obligatory Marine Myxobacteria Enhygromyxa salina SWB005.</title>
        <authorList>
            <person name="Poehlein A."/>
            <person name="Moghaddam J.A."/>
            <person name="Harms H."/>
            <person name="Alanjari M."/>
            <person name="Koenig G.M."/>
            <person name="Daniel R."/>
            <person name="Schaeberle T.F."/>
        </authorList>
    </citation>
    <scope>NUCLEOTIDE SEQUENCE [LARGE SCALE GENOMIC DNA]</scope>
    <source>
        <strain evidence="4 5">SWB005</strain>
    </source>
</reference>
<dbReference type="EMBL" id="PVNK01000015">
    <property type="protein sequence ID" value="PRQ05367.1"/>
    <property type="molecule type" value="Genomic_DNA"/>
</dbReference>
<keyword evidence="2" id="KW-0472">Membrane</keyword>
<evidence type="ECO:0000313" key="4">
    <source>
        <dbReference type="EMBL" id="PRQ05367.1"/>
    </source>
</evidence>
<evidence type="ECO:0000256" key="1">
    <source>
        <dbReference type="SAM" id="MobiDB-lite"/>
    </source>
</evidence>
<keyword evidence="4" id="KW-0328">Glycosyltransferase</keyword>
<keyword evidence="2" id="KW-0812">Transmembrane</keyword>
<dbReference type="InterPro" id="IPR029044">
    <property type="entry name" value="Nucleotide-diphossugar_trans"/>
</dbReference>
<sequence>MKAPTTELTTELTPAPSGSAGPAPDRAGPKLIIQIPCLNERDHLPGTLADLPRSIPGVAQIEVLVIDDGSSDGTRELAVELGVHHIVRFPRNRGLAAAHSAGLDACLRLGADIVVNTDADNQYKGEDIARLVGPILDGRADITVGDRQTDKIAHFSWLKRVLQRWGSALVRRASGVSVTDSTSGFRAMNRKAVSTLFVHNSFTYTLETMIQAGKAGLVVDNVKIETNPQTRASRLFSSIPEYLRRNGAVIFRAYGMYWPVQTFGFMAALLVLVGLALGGRFLYFYILEPGVSGHVQSLQVGVGAVVLGFVVGLMAFLGDLLAANRRLNEELLARVRRLDADLAADKRARGLALEGILSTGAEPWRPEA</sequence>
<dbReference type="Gene3D" id="3.90.550.10">
    <property type="entry name" value="Spore Coat Polysaccharide Biosynthesis Protein SpsA, Chain A"/>
    <property type="match status" value="1"/>
</dbReference>
<feature type="transmembrane region" description="Helical" evidence="2">
    <location>
        <begin position="262"/>
        <end position="286"/>
    </location>
</feature>
<keyword evidence="5" id="KW-1185">Reference proteome</keyword>
<dbReference type="InterPro" id="IPR001173">
    <property type="entry name" value="Glyco_trans_2-like"/>
</dbReference>
<dbReference type="SUPFAM" id="SSF53448">
    <property type="entry name" value="Nucleotide-diphospho-sugar transferases"/>
    <property type="match status" value="1"/>
</dbReference>
<keyword evidence="4" id="KW-0808">Transferase</keyword>